<dbReference type="PANTHER" id="PTHR30582">
    <property type="entry name" value="L,D-TRANSPEPTIDASE"/>
    <property type="match status" value="1"/>
</dbReference>
<dbReference type="InterPro" id="IPR002477">
    <property type="entry name" value="Peptidoglycan-bd-like"/>
</dbReference>
<evidence type="ECO:0000256" key="7">
    <source>
        <dbReference type="PROSITE-ProRule" id="PRU01373"/>
    </source>
</evidence>
<feature type="active site" description="Nucleophile" evidence="7">
    <location>
        <position position="297"/>
    </location>
</feature>
<keyword evidence="5 7" id="KW-0573">Peptidoglycan synthesis</keyword>
<evidence type="ECO:0000313" key="11">
    <source>
        <dbReference type="EMBL" id="MFD1041700.1"/>
    </source>
</evidence>
<feature type="chain" id="PRO_5046754310" evidence="9">
    <location>
        <begin position="22"/>
        <end position="322"/>
    </location>
</feature>
<keyword evidence="4 7" id="KW-0133">Cell shape</keyword>
<dbReference type="RefSeq" id="WP_238394303.1">
    <property type="nucleotide sequence ID" value="NZ_JBHTKN010000002.1"/>
</dbReference>
<evidence type="ECO:0000256" key="5">
    <source>
        <dbReference type="ARBA" id="ARBA00022984"/>
    </source>
</evidence>
<evidence type="ECO:0000256" key="2">
    <source>
        <dbReference type="ARBA" id="ARBA00005992"/>
    </source>
</evidence>
<gene>
    <name evidence="11" type="ORF">ACFQ2N_04960</name>
</gene>
<dbReference type="SUPFAM" id="SSF141523">
    <property type="entry name" value="L,D-transpeptidase catalytic domain-like"/>
    <property type="match status" value="1"/>
</dbReference>
<reference evidence="12" key="1">
    <citation type="journal article" date="2019" name="Int. J. Syst. Evol. Microbiol.">
        <title>The Global Catalogue of Microorganisms (GCM) 10K type strain sequencing project: providing services to taxonomists for standard genome sequencing and annotation.</title>
        <authorList>
            <consortium name="The Broad Institute Genomics Platform"/>
            <consortium name="The Broad Institute Genome Sequencing Center for Infectious Disease"/>
            <person name="Wu L."/>
            <person name="Ma J."/>
        </authorList>
    </citation>
    <scope>NUCLEOTIDE SEQUENCE [LARGE SCALE GENOMIC DNA]</scope>
    <source>
        <strain evidence="12">CCUG 55854</strain>
    </source>
</reference>
<evidence type="ECO:0000259" key="10">
    <source>
        <dbReference type="PROSITE" id="PS52029"/>
    </source>
</evidence>
<proteinExistence type="inferred from homology"/>
<evidence type="ECO:0000256" key="4">
    <source>
        <dbReference type="ARBA" id="ARBA00022960"/>
    </source>
</evidence>
<evidence type="ECO:0000256" key="6">
    <source>
        <dbReference type="ARBA" id="ARBA00023316"/>
    </source>
</evidence>
<evidence type="ECO:0000256" key="1">
    <source>
        <dbReference type="ARBA" id="ARBA00004752"/>
    </source>
</evidence>
<evidence type="ECO:0000313" key="12">
    <source>
        <dbReference type="Proteomes" id="UP001597033"/>
    </source>
</evidence>
<protein>
    <submittedName>
        <fullName evidence="11">L,D-transpeptidase family protein</fullName>
    </submittedName>
</protein>
<dbReference type="CDD" id="cd16913">
    <property type="entry name" value="YkuD_like"/>
    <property type="match status" value="1"/>
</dbReference>
<name>A0ABW3LTB0_9GAMM</name>
<feature type="signal peptide" evidence="9">
    <location>
        <begin position="1"/>
        <end position="21"/>
    </location>
</feature>
<keyword evidence="9" id="KW-0732">Signal</keyword>
<dbReference type="SUPFAM" id="SSF47090">
    <property type="entry name" value="PGBD-like"/>
    <property type="match status" value="1"/>
</dbReference>
<dbReference type="EMBL" id="JBHTKN010000002">
    <property type="protein sequence ID" value="MFD1041700.1"/>
    <property type="molecule type" value="Genomic_DNA"/>
</dbReference>
<dbReference type="InterPro" id="IPR005490">
    <property type="entry name" value="LD_TPept_cat_dom"/>
</dbReference>
<comment type="caution">
    <text evidence="11">The sequence shown here is derived from an EMBL/GenBank/DDBJ whole genome shotgun (WGS) entry which is preliminary data.</text>
</comment>
<comment type="similarity">
    <text evidence="2">Belongs to the YkuD family.</text>
</comment>
<dbReference type="Gene3D" id="2.40.440.10">
    <property type="entry name" value="L,D-transpeptidase catalytic domain-like"/>
    <property type="match status" value="1"/>
</dbReference>
<evidence type="ECO:0000256" key="3">
    <source>
        <dbReference type="ARBA" id="ARBA00022679"/>
    </source>
</evidence>
<dbReference type="Pfam" id="PF01471">
    <property type="entry name" value="PG_binding_1"/>
    <property type="match status" value="1"/>
</dbReference>
<dbReference type="PANTHER" id="PTHR30582:SF30">
    <property type="entry name" value="BLR4375 PROTEIN"/>
    <property type="match status" value="1"/>
</dbReference>
<keyword evidence="3" id="KW-0808">Transferase</keyword>
<dbReference type="InterPro" id="IPR036365">
    <property type="entry name" value="PGBD-like_sf"/>
</dbReference>
<keyword evidence="6 7" id="KW-0961">Cell wall biogenesis/degradation</keyword>
<sequence>MRTSPLFLAMLVAVASPHALGQDAASADGAPLAQSAEDRATHEGDGARLRLQVLLDRARFSPGEIDAVTGSNQARALRGYQAAHDLPVTGEPDAATWAALERDAAPVLAEYRLTDADLTGPYRALPDDAMDKARLDALGYASLAEALGERFHASPALLRRLNPQLDRAGAGTVLTVPAVAAPATAKAARVVVDRSDSVLRLLDDGGRVMAQYPASTGSEHDPLPIGDWRIVTVVKDPTFHYNPDLFWDADPGHEKATLAAGPNNPVGTVWIDLSKPHYGIHGTPEPASVGKAQSHGCIRLTNWDAQAVAAAVDASVTVVLQE</sequence>
<evidence type="ECO:0000256" key="9">
    <source>
        <dbReference type="SAM" id="SignalP"/>
    </source>
</evidence>
<feature type="active site" description="Proton donor/acceptor" evidence="7">
    <location>
        <position position="281"/>
    </location>
</feature>
<keyword evidence="12" id="KW-1185">Reference proteome</keyword>
<accession>A0ABW3LTB0</accession>
<organism evidence="11 12">
    <name type="scientific">Pseudoxanthomonas kaohsiungensis</name>
    <dbReference type="NCBI Taxonomy" id="283923"/>
    <lineage>
        <taxon>Bacteria</taxon>
        <taxon>Pseudomonadati</taxon>
        <taxon>Pseudomonadota</taxon>
        <taxon>Gammaproteobacteria</taxon>
        <taxon>Lysobacterales</taxon>
        <taxon>Lysobacteraceae</taxon>
        <taxon>Pseudoxanthomonas</taxon>
    </lineage>
</organism>
<dbReference type="PROSITE" id="PS52029">
    <property type="entry name" value="LD_TPASE"/>
    <property type="match status" value="1"/>
</dbReference>
<dbReference type="Pfam" id="PF03734">
    <property type="entry name" value="YkuD"/>
    <property type="match status" value="1"/>
</dbReference>
<feature type="region of interest" description="Disordered" evidence="8">
    <location>
        <begin position="23"/>
        <end position="43"/>
    </location>
</feature>
<dbReference type="Gene3D" id="1.10.101.10">
    <property type="entry name" value="PGBD-like superfamily/PGBD"/>
    <property type="match status" value="1"/>
</dbReference>
<feature type="domain" description="L,D-TPase catalytic" evidence="10">
    <location>
        <begin position="188"/>
        <end position="321"/>
    </location>
</feature>
<dbReference type="InterPro" id="IPR038063">
    <property type="entry name" value="Transpep_catalytic_dom"/>
</dbReference>
<comment type="pathway">
    <text evidence="1 7">Cell wall biogenesis; peptidoglycan biosynthesis.</text>
</comment>
<dbReference type="Proteomes" id="UP001597033">
    <property type="component" value="Unassembled WGS sequence"/>
</dbReference>
<evidence type="ECO:0000256" key="8">
    <source>
        <dbReference type="SAM" id="MobiDB-lite"/>
    </source>
</evidence>
<dbReference type="InterPro" id="IPR036366">
    <property type="entry name" value="PGBDSf"/>
</dbReference>
<dbReference type="InterPro" id="IPR050979">
    <property type="entry name" value="LD-transpeptidase"/>
</dbReference>